<dbReference type="GO" id="GO:0051536">
    <property type="term" value="F:iron-sulfur cluster binding"/>
    <property type="evidence" value="ECO:0007669"/>
    <property type="project" value="InterPro"/>
</dbReference>
<proteinExistence type="predicted"/>
<dbReference type="RefSeq" id="WP_044346887.1">
    <property type="nucleotide sequence ID" value="NZ_AZAC01000003.1"/>
</dbReference>
<dbReference type="PATRIC" id="fig|1429043.3.peg.955"/>
<gene>
    <name evidence="2" type="ORF">X474_04490</name>
</gene>
<dbReference type="PANTHER" id="PTHR10093">
    <property type="entry name" value="IRON-SULFUR CLUSTER ASSEMBLY ENZYME NIFU HOMOLOG"/>
    <property type="match status" value="1"/>
</dbReference>
<name>A0A0D2JB61_9BACT</name>
<sequence length="149" mass="16308">MNDHKALLADVFEETENHQWRASEAFLSHAKYPRNMGVIETPDGYGHETGQCGDSIELSLRIENNFIRDIKFAPHGCVFTLVCASAVTDLAKGLNLDQALELEPKDVDVTLGGIPEDHLHCARLAVNTLGTAISDYFARAVIQTKSAKG</sequence>
<dbReference type="AlphaFoldDB" id="A0A0D2JB61"/>
<dbReference type="EMBL" id="AZAC01000003">
    <property type="protein sequence ID" value="KIX15369.1"/>
    <property type="molecule type" value="Genomic_DNA"/>
</dbReference>
<dbReference type="Gene3D" id="3.90.1010.10">
    <property type="match status" value="1"/>
</dbReference>
<dbReference type="Proteomes" id="UP000032233">
    <property type="component" value="Unassembled WGS sequence"/>
</dbReference>
<dbReference type="GO" id="GO:0016226">
    <property type="term" value="P:iron-sulfur cluster assembly"/>
    <property type="evidence" value="ECO:0007669"/>
    <property type="project" value="InterPro"/>
</dbReference>
<dbReference type="Pfam" id="PF01592">
    <property type="entry name" value="NifU_N"/>
    <property type="match status" value="1"/>
</dbReference>
<evidence type="ECO:0000259" key="1">
    <source>
        <dbReference type="Pfam" id="PF01592"/>
    </source>
</evidence>
<dbReference type="GO" id="GO:0005506">
    <property type="term" value="F:iron ion binding"/>
    <property type="evidence" value="ECO:0007669"/>
    <property type="project" value="InterPro"/>
</dbReference>
<dbReference type="InterPro" id="IPR002871">
    <property type="entry name" value="NIF_FeS_clus_asmbl_NifU_N"/>
</dbReference>
<organism evidence="2 3">
    <name type="scientific">Dethiosulfatarculus sandiegensis</name>
    <dbReference type="NCBI Taxonomy" id="1429043"/>
    <lineage>
        <taxon>Bacteria</taxon>
        <taxon>Pseudomonadati</taxon>
        <taxon>Thermodesulfobacteriota</taxon>
        <taxon>Desulfarculia</taxon>
        <taxon>Desulfarculales</taxon>
        <taxon>Desulfarculaceae</taxon>
        <taxon>Dethiosulfatarculus</taxon>
    </lineage>
</organism>
<dbReference type="InParanoid" id="A0A0D2JB61"/>
<evidence type="ECO:0000313" key="2">
    <source>
        <dbReference type="EMBL" id="KIX15369.1"/>
    </source>
</evidence>
<dbReference type="CDD" id="cd06664">
    <property type="entry name" value="IscU_like"/>
    <property type="match status" value="1"/>
</dbReference>
<feature type="domain" description="NIF system FeS cluster assembly NifU N-terminal" evidence="1">
    <location>
        <begin position="24"/>
        <end position="140"/>
    </location>
</feature>
<reference evidence="2 3" key="1">
    <citation type="submission" date="2013-11" db="EMBL/GenBank/DDBJ databases">
        <title>Metagenomic analysis of a methanogenic consortium involved in long chain n-alkane degradation.</title>
        <authorList>
            <person name="Davidova I.A."/>
            <person name="Callaghan A.V."/>
            <person name="Wawrik B."/>
            <person name="Pruitt S."/>
            <person name="Marks C."/>
            <person name="Duncan K.E."/>
            <person name="Suflita J.M."/>
        </authorList>
    </citation>
    <scope>NUCLEOTIDE SEQUENCE [LARGE SCALE GENOMIC DNA]</scope>
    <source>
        <strain evidence="2 3">SPR</strain>
    </source>
</reference>
<dbReference type="STRING" id="1429043.X474_04490"/>
<dbReference type="FunCoup" id="A0A0D2JB61">
    <property type="interactions" value="480"/>
</dbReference>
<accession>A0A0D2JB61</accession>
<dbReference type="SUPFAM" id="SSF82649">
    <property type="entry name" value="SufE/NifU"/>
    <property type="match status" value="1"/>
</dbReference>
<protein>
    <submittedName>
        <fullName evidence="2">FeS cluster assembly scaffold IscU</fullName>
    </submittedName>
</protein>
<comment type="caution">
    <text evidence="2">The sequence shown here is derived from an EMBL/GenBank/DDBJ whole genome shotgun (WGS) entry which is preliminary data.</text>
</comment>
<evidence type="ECO:0000313" key="3">
    <source>
        <dbReference type="Proteomes" id="UP000032233"/>
    </source>
</evidence>
<keyword evidence="3" id="KW-1185">Reference proteome</keyword>